<dbReference type="Gene3D" id="3.40.33.10">
    <property type="entry name" value="CAP"/>
    <property type="match status" value="1"/>
</dbReference>
<evidence type="ECO:0000313" key="6">
    <source>
        <dbReference type="Proteomes" id="UP001516400"/>
    </source>
</evidence>
<dbReference type="SMART" id="SM00198">
    <property type="entry name" value="SCP"/>
    <property type="match status" value="1"/>
</dbReference>
<gene>
    <name evidence="5" type="ORF">HHI36_017743</name>
</gene>
<feature type="signal peptide" evidence="3">
    <location>
        <begin position="1"/>
        <end position="18"/>
    </location>
</feature>
<evidence type="ECO:0000313" key="5">
    <source>
        <dbReference type="EMBL" id="KAL3280248.1"/>
    </source>
</evidence>
<feature type="chain" id="PRO_5044781209" description="SCP domain-containing protein" evidence="3">
    <location>
        <begin position="19"/>
        <end position="192"/>
    </location>
</feature>
<feature type="domain" description="SCP" evidence="4">
    <location>
        <begin position="34"/>
        <end position="186"/>
    </location>
</feature>
<dbReference type="AlphaFoldDB" id="A0ABD2NNF3"/>
<dbReference type="InterPro" id="IPR035940">
    <property type="entry name" value="CAP_sf"/>
</dbReference>
<organism evidence="5 6">
    <name type="scientific">Cryptolaemus montrouzieri</name>
    <dbReference type="NCBI Taxonomy" id="559131"/>
    <lineage>
        <taxon>Eukaryota</taxon>
        <taxon>Metazoa</taxon>
        <taxon>Ecdysozoa</taxon>
        <taxon>Arthropoda</taxon>
        <taxon>Hexapoda</taxon>
        <taxon>Insecta</taxon>
        <taxon>Pterygota</taxon>
        <taxon>Neoptera</taxon>
        <taxon>Endopterygota</taxon>
        <taxon>Coleoptera</taxon>
        <taxon>Polyphaga</taxon>
        <taxon>Cucujiformia</taxon>
        <taxon>Coccinelloidea</taxon>
        <taxon>Coccinellidae</taxon>
        <taxon>Scymninae</taxon>
        <taxon>Scymnini</taxon>
        <taxon>Cryptolaemus</taxon>
    </lineage>
</organism>
<dbReference type="Proteomes" id="UP001516400">
    <property type="component" value="Unassembled WGS sequence"/>
</dbReference>
<dbReference type="InterPro" id="IPR018244">
    <property type="entry name" value="Allrgn_V5/Tpx1_CS"/>
</dbReference>
<dbReference type="CDD" id="cd05380">
    <property type="entry name" value="CAP_euk"/>
    <property type="match status" value="1"/>
</dbReference>
<keyword evidence="2" id="KW-0964">Secreted</keyword>
<proteinExistence type="predicted"/>
<name>A0ABD2NNF3_9CUCU</name>
<protein>
    <recommendedName>
        <fullName evidence="4">SCP domain-containing protein</fullName>
    </recommendedName>
</protein>
<dbReference type="Pfam" id="PF00188">
    <property type="entry name" value="CAP"/>
    <property type="match status" value="1"/>
</dbReference>
<comment type="subcellular location">
    <subcellularLocation>
        <location evidence="1">Secreted</location>
    </subcellularLocation>
</comment>
<dbReference type="PRINTS" id="PR00838">
    <property type="entry name" value="V5ALLERGEN"/>
</dbReference>
<evidence type="ECO:0000256" key="2">
    <source>
        <dbReference type="ARBA" id="ARBA00022525"/>
    </source>
</evidence>
<dbReference type="PROSITE" id="PS01009">
    <property type="entry name" value="CRISP_1"/>
    <property type="match status" value="1"/>
</dbReference>
<dbReference type="PROSITE" id="PS01010">
    <property type="entry name" value="CRISP_2"/>
    <property type="match status" value="1"/>
</dbReference>
<dbReference type="PRINTS" id="PR00837">
    <property type="entry name" value="V5TPXLIKE"/>
</dbReference>
<dbReference type="EMBL" id="JABFTP020000124">
    <property type="protein sequence ID" value="KAL3280248.1"/>
    <property type="molecule type" value="Genomic_DNA"/>
</dbReference>
<comment type="caution">
    <text evidence="5">The sequence shown here is derived from an EMBL/GenBank/DDBJ whole genome shotgun (WGS) entry which is preliminary data.</text>
</comment>
<evidence type="ECO:0000256" key="1">
    <source>
        <dbReference type="ARBA" id="ARBA00004613"/>
    </source>
</evidence>
<dbReference type="InterPro" id="IPR014044">
    <property type="entry name" value="CAP_dom"/>
</dbReference>
<accession>A0ABD2NNF3</accession>
<dbReference type="InterPro" id="IPR001283">
    <property type="entry name" value="CRISP-related"/>
</dbReference>
<dbReference type="PANTHER" id="PTHR10334">
    <property type="entry name" value="CYSTEINE-RICH SECRETORY PROTEIN-RELATED"/>
    <property type="match status" value="1"/>
</dbReference>
<evidence type="ECO:0000259" key="4">
    <source>
        <dbReference type="SMART" id="SM00198"/>
    </source>
</evidence>
<sequence>MNAVQLFVILIICFVGYGSPTCHGGVYEQGLSQNDRNFIVNKHNHLRGLVAQGRVEGQPRATNMKTMHYSNILERKAQEVANTCEFRHVTITGTPWSWVGQNLFLHLSSGYGKGPNWDEAINSWFNEHRLYRFGAPFSAATGHYTQLVWANTDHVGCGYTYYPKGGGYKYQKLYVCNYGPGGNYIGQAPYRT</sequence>
<dbReference type="InterPro" id="IPR002413">
    <property type="entry name" value="V5_allergen-like"/>
</dbReference>
<reference evidence="5 6" key="1">
    <citation type="journal article" date="2021" name="BMC Biol.">
        <title>Horizontally acquired antibacterial genes associated with adaptive radiation of ladybird beetles.</title>
        <authorList>
            <person name="Li H.S."/>
            <person name="Tang X.F."/>
            <person name="Huang Y.H."/>
            <person name="Xu Z.Y."/>
            <person name="Chen M.L."/>
            <person name="Du X.Y."/>
            <person name="Qiu B.Y."/>
            <person name="Chen P.T."/>
            <person name="Zhang W."/>
            <person name="Slipinski A."/>
            <person name="Escalona H.E."/>
            <person name="Waterhouse R.M."/>
            <person name="Zwick A."/>
            <person name="Pang H."/>
        </authorList>
    </citation>
    <scope>NUCLEOTIDE SEQUENCE [LARGE SCALE GENOMIC DNA]</scope>
    <source>
        <strain evidence="5">SYSU2018</strain>
    </source>
</reference>
<evidence type="ECO:0000256" key="3">
    <source>
        <dbReference type="SAM" id="SignalP"/>
    </source>
</evidence>
<dbReference type="GO" id="GO:0005576">
    <property type="term" value="C:extracellular region"/>
    <property type="evidence" value="ECO:0007669"/>
    <property type="project" value="UniProtKB-SubCell"/>
</dbReference>
<dbReference type="SUPFAM" id="SSF55797">
    <property type="entry name" value="PR-1-like"/>
    <property type="match status" value="1"/>
</dbReference>
<keyword evidence="6" id="KW-1185">Reference proteome</keyword>
<keyword evidence="3" id="KW-0732">Signal</keyword>